<feature type="non-terminal residue" evidence="2">
    <location>
        <position position="1"/>
    </location>
</feature>
<evidence type="ECO:0000256" key="1">
    <source>
        <dbReference type="SAM" id="MobiDB-lite"/>
    </source>
</evidence>
<feature type="compositionally biased region" description="Polar residues" evidence="1">
    <location>
        <begin position="47"/>
        <end position="63"/>
    </location>
</feature>
<dbReference type="Proteomes" id="UP000297989">
    <property type="component" value="Unassembled WGS sequence"/>
</dbReference>
<reference evidence="2 3" key="1">
    <citation type="submission" date="2018-03" db="EMBL/GenBank/DDBJ databases">
        <title>Non-Typhoidal Salmonella genome sequencing and assembly.</title>
        <authorList>
            <person name="Matchawe C."/>
        </authorList>
    </citation>
    <scope>NUCLEOTIDE SEQUENCE [LARGE SCALE GENOMIC DNA]</scope>
    <source>
        <strain evidence="2 3">8EV</strain>
    </source>
</reference>
<evidence type="ECO:0000313" key="2">
    <source>
        <dbReference type="EMBL" id="TGD22962.1"/>
    </source>
</evidence>
<feature type="region of interest" description="Disordered" evidence="1">
    <location>
        <begin position="1"/>
        <end position="36"/>
    </location>
</feature>
<protein>
    <submittedName>
        <fullName evidence="2">Uncharacterized protein</fullName>
    </submittedName>
</protein>
<name>A0A659S333_SALET</name>
<proteinExistence type="predicted"/>
<comment type="caution">
    <text evidence="2">The sequence shown here is derived from an EMBL/GenBank/DDBJ whole genome shotgun (WGS) entry which is preliminary data.</text>
</comment>
<sequence length="63" mass="6239">AGQRPAADPRYSASGDNEPGNPHGSLPHSALLSGGEKQYIITATDPAGNSATANGTFTGTSPT</sequence>
<gene>
    <name evidence="2" type="ORF">C9F10_21280</name>
</gene>
<dbReference type="AlphaFoldDB" id="A0A659S333"/>
<accession>A0A659S333</accession>
<dbReference type="EMBL" id="PYKK01001472">
    <property type="protein sequence ID" value="TGD22962.1"/>
    <property type="molecule type" value="Genomic_DNA"/>
</dbReference>
<organism evidence="2 3">
    <name type="scientific">Salmonella enterica subsp. enterica serovar Poona</name>
    <dbReference type="NCBI Taxonomy" id="436295"/>
    <lineage>
        <taxon>Bacteria</taxon>
        <taxon>Pseudomonadati</taxon>
        <taxon>Pseudomonadota</taxon>
        <taxon>Gammaproteobacteria</taxon>
        <taxon>Enterobacterales</taxon>
        <taxon>Enterobacteriaceae</taxon>
        <taxon>Salmonella</taxon>
    </lineage>
</organism>
<feature type="region of interest" description="Disordered" evidence="1">
    <location>
        <begin position="44"/>
        <end position="63"/>
    </location>
</feature>
<evidence type="ECO:0000313" key="3">
    <source>
        <dbReference type="Proteomes" id="UP000297989"/>
    </source>
</evidence>